<evidence type="ECO:0000256" key="1">
    <source>
        <dbReference type="ARBA" id="ARBA00004651"/>
    </source>
</evidence>
<evidence type="ECO:0000259" key="10">
    <source>
        <dbReference type="PROSITE" id="PS50929"/>
    </source>
</evidence>
<dbReference type="Gene3D" id="3.40.50.300">
    <property type="entry name" value="P-loop containing nucleotide triphosphate hydrolases"/>
    <property type="match status" value="1"/>
</dbReference>
<evidence type="ECO:0000256" key="8">
    <source>
        <dbReference type="SAM" id="Phobius"/>
    </source>
</evidence>
<evidence type="ECO:0000256" key="5">
    <source>
        <dbReference type="ARBA" id="ARBA00022989"/>
    </source>
</evidence>
<dbReference type="SUPFAM" id="SSF90123">
    <property type="entry name" value="ABC transporter transmembrane region"/>
    <property type="match status" value="1"/>
</dbReference>
<dbReference type="PROSITE" id="PS50893">
    <property type="entry name" value="ABC_TRANSPORTER_2"/>
    <property type="match status" value="1"/>
</dbReference>
<dbReference type="InterPro" id="IPR003593">
    <property type="entry name" value="AAA+_ATPase"/>
</dbReference>
<dbReference type="EMBL" id="QYAD01000002">
    <property type="protein sequence ID" value="MBL3689576.1"/>
    <property type="molecule type" value="Genomic_DNA"/>
</dbReference>
<proteinExistence type="predicted"/>
<evidence type="ECO:0000313" key="12">
    <source>
        <dbReference type="Proteomes" id="UP001646141"/>
    </source>
</evidence>
<feature type="domain" description="ABC transmembrane type-1" evidence="10">
    <location>
        <begin position="36"/>
        <end position="318"/>
    </location>
</feature>
<keyword evidence="5 8" id="KW-1133">Transmembrane helix</keyword>
<dbReference type="Pfam" id="PF00664">
    <property type="entry name" value="ABC_membrane"/>
    <property type="match status" value="1"/>
</dbReference>
<dbReference type="InterPro" id="IPR011527">
    <property type="entry name" value="ABC1_TM_dom"/>
</dbReference>
<feature type="domain" description="ABC transporter" evidence="9">
    <location>
        <begin position="356"/>
        <end position="567"/>
    </location>
</feature>
<keyword evidence="3" id="KW-0547">Nucleotide-binding</keyword>
<feature type="transmembrane region" description="Helical" evidence="8">
    <location>
        <begin position="72"/>
        <end position="92"/>
    </location>
</feature>
<reference evidence="11 12" key="1">
    <citation type="submission" date="2018-09" db="EMBL/GenBank/DDBJ databases">
        <title>Comparative genomics of Leucobacter spp.</title>
        <authorList>
            <person name="Reis A.C."/>
            <person name="Kolvenbach B.A."/>
            <person name="Corvini P.F.X."/>
            <person name="Nunes O.C."/>
        </authorList>
    </citation>
    <scope>NUCLEOTIDE SEQUENCE [LARGE SCALE GENOMIC DNA]</scope>
    <source>
        <strain evidence="11 12">L-1</strain>
    </source>
</reference>
<protein>
    <submittedName>
        <fullName evidence="11">ABC transporter ATP-binding protein</fullName>
    </submittedName>
</protein>
<gene>
    <name evidence="11" type="ORF">D3226_06335</name>
</gene>
<evidence type="ECO:0000256" key="2">
    <source>
        <dbReference type="ARBA" id="ARBA00022692"/>
    </source>
</evidence>
<accession>A0ABS1SN44</accession>
<dbReference type="Gene3D" id="1.20.1560.10">
    <property type="entry name" value="ABC transporter type 1, transmembrane domain"/>
    <property type="match status" value="1"/>
</dbReference>
<feature type="compositionally biased region" description="Acidic residues" evidence="7">
    <location>
        <begin position="580"/>
        <end position="597"/>
    </location>
</feature>
<comment type="caution">
    <text evidence="11">The sequence shown here is derived from an EMBL/GenBank/DDBJ whole genome shotgun (WGS) entry which is preliminary data.</text>
</comment>
<feature type="transmembrane region" description="Helical" evidence="8">
    <location>
        <begin position="268"/>
        <end position="299"/>
    </location>
</feature>
<dbReference type="InterPro" id="IPR027417">
    <property type="entry name" value="P-loop_NTPase"/>
</dbReference>
<dbReference type="GO" id="GO:0005524">
    <property type="term" value="F:ATP binding"/>
    <property type="evidence" value="ECO:0007669"/>
    <property type="project" value="UniProtKB-KW"/>
</dbReference>
<feature type="transmembrane region" description="Helical" evidence="8">
    <location>
        <begin position="36"/>
        <end position="60"/>
    </location>
</feature>
<feature type="transmembrane region" description="Helical" evidence="8">
    <location>
        <begin position="150"/>
        <end position="169"/>
    </location>
</feature>
<dbReference type="PANTHER" id="PTHR24221:SF654">
    <property type="entry name" value="ATP-BINDING CASSETTE SUB-FAMILY B MEMBER 6"/>
    <property type="match status" value="1"/>
</dbReference>
<sequence>MGCPVSKPTPTLPIASGREVRAVIVRLLSVHRGRTIAAAVLLLLASVLGLVLPLCLGRIVDAVVRDAGPAVIGGWAFGAAAGAIGAALMGMWGSRVLVGLVQQTLASLREEVFASAMRLPVATIDDGESADLLSRVTGDVEAVAEAGGDVMPTLLSALFAIAVSLASLAALDLRLALAGLACVPCYVWGTRVFLKHSRVVFREVREREAARSQAVLEAVEGRETLTALGEETHALDRVAVRARASIRTQIVGARLRNRLFFTINGGEAIGMVALLGTGFALSGVGAVTVGMVTTAALVFHRLFGPIGQLIFGLDDIQRATIGLARLVGVIEAAPPAVPAPQREVTRSGLAEGHIAVALNDVSFRYPRTGRGVQHVTLTIPAGTTAAFVGASGSGKSTVARLIAGQYAPDSGTLDTSAQPYTISQELHQFRGTVAENLRLAAPEAADEEIHAALAAVGAEWALESQQPERWDEGRIQQIAVARALLADPEIVILDEPTAEVGLQQRPAVDRAIALLRQERTAVYIAHQLQPTATAEQIGVFADGRLVQHGTHAELRAAAGPYRELWSAQLGESGSPATDAFDTDLSDPDPSDPESENP</sequence>
<dbReference type="InterPro" id="IPR003439">
    <property type="entry name" value="ABC_transporter-like_ATP-bd"/>
</dbReference>
<evidence type="ECO:0000313" key="11">
    <source>
        <dbReference type="EMBL" id="MBL3689576.1"/>
    </source>
</evidence>
<dbReference type="PROSITE" id="PS50929">
    <property type="entry name" value="ABC_TM1F"/>
    <property type="match status" value="1"/>
</dbReference>
<keyword evidence="4 11" id="KW-0067">ATP-binding</keyword>
<organism evidence="11 12">
    <name type="scientific">Leucobacter chromiireducens subsp. chromiireducens</name>
    <dbReference type="NCBI Taxonomy" id="660067"/>
    <lineage>
        <taxon>Bacteria</taxon>
        <taxon>Bacillati</taxon>
        <taxon>Actinomycetota</taxon>
        <taxon>Actinomycetes</taxon>
        <taxon>Micrococcales</taxon>
        <taxon>Microbacteriaceae</taxon>
        <taxon>Leucobacter</taxon>
    </lineage>
</organism>
<evidence type="ECO:0000256" key="3">
    <source>
        <dbReference type="ARBA" id="ARBA00022741"/>
    </source>
</evidence>
<evidence type="ECO:0000256" key="7">
    <source>
        <dbReference type="SAM" id="MobiDB-lite"/>
    </source>
</evidence>
<dbReference type="SMART" id="SM00382">
    <property type="entry name" value="AAA"/>
    <property type="match status" value="1"/>
</dbReference>
<dbReference type="PANTHER" id="PTHR24221">
    <property type="entry name" value="ATP-BINDING CASSETTE SUB-FAMILY B"/>
    <property type="match status" value="1"/>
</dbReference>
<keyword evidence="2 8" id="KW-0812">Transmembrane</keyword>
<dbReference type="Proteomes" id="UP001646141">
    <property type="component" value="Unassembled WGS sequence"/>
</dbReference>
<evidence type="ECO:0000259" key="9">
    <source>
        <dbReference type="PROSITE" id="PS50893"/>
    </source>
</evidence>
<keyword evidence="6 8" id="KW-0472">Membrane</keyword>
<feature type="region of interest" description="Disordered" evidence="7">
    <location>
        <begin position="570"/>
        <end position="597"/>
    </location>
</feature>
<comment type="subcellular location">
    <subcellularLocation>
        <location evidence="1">Cell membrane</location>
        <topology evidence="1">Multi-pass membrane protein</topology>
    </subcellularLocation>
</comment>
<keyword evidence="12" id="KW-1185">Reference proteome</keyword>
<evidence type="ECO:0000256" key="6">
    <source>
        <dbReference type="ARBA" id="ARBA00023136"/>
    </source>
</evidence>
<dbReference type="InterPro" id="IPR036640">
    <property type="entry name" value="ABC1_TM_sf"/>
</dbReference>
<dbReference type="InterPro" id="IPR039421">
    <property type="entry name" value="Type_1_exporter"/>
</dbReference>
<name>A0ABS1SN44_9MICO</name>
<dbReference type="SUPFAM" id="SSF52540">
    <property type="entry name" value="P-loop containing nucleoside triphosphate hydrolases"/>
    <property type="match status" value="1"/>
</dbReference>
<dbReference type="Pfam" id="PF00005">
    <property type="entry name" value="ABC_tran"/>
    <property type="match status" value="1"/>
</dbReference>
<dbReference type="CDD" id="cd07346">
    <property type="entry name" value="ABC_6TM_exporters"/>
    <property type="match status" value="1"/>
</dbReference>
<evidence type="ECO:0000256" key="4">
    <source>
        <dbReference type="ARBA" id="ARBA00022840"/>
    </source>
</evidence>